<dbReference type="EMBL" id="VTUX01000004">
    <property type="protein sequence ID" value="KAA1192074.1"/>
    <property type="molecule type" value="Genomic_DNA"/>
</dbReference>
<gene>
    <name evidence="1" type="ORF">F0M18_09645</name>
</gene>
<name>A0A5B0WYB4_9GAMM</name>
<accession>A0A5B0WYB4</accession>
<proteinExistence type="predicted"/>
<comment type="caution">
    <text evidence="1">The sequence shown here is derived from an EMBL/GenBank/DDBJ whole genome shotgun (WGS) entry which is preliminary data.</text>
</comment>
<dbReference type="Proteomes" id="UP000323708">
    <property type="component" value="Unassembled WGS sequence"/>
</dbReference>
<sequence>MWWLLSGDSRVSELNAGLADDATISAYPYPFRVLSLENGVARVSSPRSAQMSAIQGLRILFPELVNASAISPEMMAAQEQLAAVQSRVGTVVGEHPDVARVQWVLDETWLARHGVYVQ</sequence>
<dbReference type="AlphaFoldDB" id="A0A5B0WYB4"/>
<reference evidence="1 2" key="1">
    <citation type="submission" date="2019-09" db="EMBL/GenBank/DDBJ databases">
        <authorList>
            <person name="Chen X.-Y."/>
        </authorList>
    </citation>
    <scope>NUCLEOTIDE SEQUENCE [LARGE SCALE GENOMIC DNA]</scope>
    <source>
        <strain evidence="1 2">NY5</strain>
    </source>
</reference>
<evidence type="ECO:0000313" key="2">
    <source>
        <dbReference type="Proteomes" id="UP000323708"/>
    </source>
</evidence>
<keyword evidence="2" id="KW-1185">Reference proteome</keyword>
<evidence type="ECO:0000313" key="1">
    <source>
        <dbReference type="EMBL" id="KAA1192074.1"/>
    </source>
</evidence>
<protein>
    <submittedName>
        <fullName evidence="1">Uncharacterized protein</fullName>
    </submittedName>
</protein>
<organism evidence="1 2">
    <name type="scientific">Pseudohalioglobus sediminis</name>
    <dbReference type="NCBI Taxonomy" id="2606449"/>
    <lineage>
        <taxon>Bacteria</taxon>
        <taxon>Pseudomonadati</taxon>
        <taxon>Pseudomonadota</taxon>
        <taxon>Gammaproteobacteria</taxon>
        <taxon>Cellvibrionales</taxon>
        <taxon>Halieaceae</taxon>
        <taxon>Pseudohalioglobus</taxon>
    </lineage>
</organism>